<evidence type="ECO:0000313" key="3">
    <source>
        <dbReference type="EMBL" id="KAG5563793.1"/>
    </source>
</evidence>
<gene>
    <name evidence="3" type="ORF">RHGRI_000105</name>
</gene>
<keyword evidence="2" id="KW-1133">Transmembrane helix</keyword>
<evidence type="ECO:0000313" key="4">
    <source>
        <dbReference type="Proteomes" id="UP000823749"/>
    </source>
</evidence>
<proteinExistence type="predicted"/>
<sequence length="80" mass="8671">MAELMAEQARQKHEGGRIDVAYGSQPGKEMSFKPSSNSANNAKDIEGGEKRVLSLMVVLGIPKCFLVLLARYTWVVGGFG</sequence>
<name>A0AAV6LHK9_9ERIC</name>
<keyword evidence="2" id="KW-0812">Transmembrane</keyword>
<feature type="transmembrane region" description="Helical" evidence="2">
    <location>
        <begin position="52"/>
        <end position="74"/>
    </location>
</feature>
<accession>A0AAV6LHK9</accession>
<reference evidence="3" key="1">
    <citation type="submission" date="2020-08" db="EMBL/GenBank/DDBJ databases">
        <title>Plant Genome Project.</title>
        <authorList>
            <person name="Zhang R.-G."/>
        </authorList>
    </citation>
    <scope>NUCLEOTIDE SEQUENCE</scope>
    <source>
        <strain evidence="3">WSP0</strain>
        <tissue evidence="3">Leaf</tissue>
    </source>
</reference>
<evidence type="ECO:0000256" key="1">
    <source>
        <dbReference type="SAM" id="MobiDB-lite"/>
    </source>
</evidence>
<dbReference type="Proteomes" id="UP000823749">
    <property type="component" value="Chromosome 1"/>
</dbReference>
<feature type="region of interest" description="Disordered" evidence="1">
    <location>
        <begin position="1"/>
        <end position="43"/>
    </location>
</feature>
<comment type="caution">
    <text evidence="3">The sequence shown here is derived from an EMBL/GenBank/DDBJ whole genome shotgun (WGS) entry which is preliminary data.</text>
</comment>
<protein>
    <submittedName>
        <fullName evidence="3">Uncharacterized protein</fullName>
    </submittedName>
</protein>
<keyword evidence="4" id="KW-1185">Reference proteome</keyword>
<organism evidence="3 4">
    <name type="scientific">Rhododendron griersonianum</name>
    <dbReference type="NCBI Taxonomy" id="479676"/>
    <lineage>
        <taxon>Eukaryota</taxon>
        <taxon>Viridiplantae</taxon>
        <taxon>Streptophyta</taxon>
        <taxon>Embryophyta</taxon>
        <taxon>Tracheophyta</taxon>
        <taxon>Spermatophyta</taxon>
        <taxon>Magnoliopsida</taxon>
        <taxon>eudicotyledons</taxon>
        <taxon>Gunneridae</taxon>
        <taxon>Pentapetalae</taxon>
        <taxon>asterids</taxon>
        <taxon>Ericales</taxon>
        <taxon>Ericaceae</taxon>
        <taxon>Ericoideae</taxon>
        <taxon>Rhodoreae</taxon>
        <taxon>Rhododendron</taxon>
    </lineage>
</organism>
<dbReference type="EMBL" id="JACTNZ010000001">
    <property type="protein sequence ID" value="KAG5563793.1"/>
    <property type="molecule type" value="Genomic_DNA"/>
</dbReference>
<keyword evidence="2" id="KW-0472">Membrane</keyword>
<evidence type="ECO:0000256" key="2">
    <source>
        <dbReference type="SAM" id="Phobius"/>
    </source>
</evidence>
<dbReference type="AlphaFoldDB" id="A0AAV6LHK9"/>